<feature type="compositionally biased region" description="Polar residues" evidence="1">
    <location>
        <begin position="731"/>
        <end position="743"/>
    </location>
</feature>
<dbReference type="Proteomes" id="UP001165065">
    <property type="component" value="Unassembled WGS sequence"/>
</dbReference>
<feature type="transmembrane region" description="Helical" evidence="2">
    <location>
        <begin position="404"/>
        <end position="420"/>
    </location>
</feature>
<feature type="compositionally biased region" description="Polar residues" evidence="1">
    <location>
        <begin position="235"/>
        <end position="249"/>
    </location>
</feature>
<comment type="caution">
    <text evidence="3">The sequence shown here is derived from an EMBL/GenBank/DDBJ whole genome shotgun (WGS) entry which is preliminary data.</text>
</comment>
<feature type="transmembrane region" description="Helical" evidence="2">
    <location>
        <begin position="363"/>
        <end position="384"/>
    </location>
</feature>
<proteinExistence type="predicted"/>
<sequence>MLVDFLSDIPGSPSELVNHSSPPTPSPLVPLSQPDFYAYRGTDVSLSYGWTRCSVIGGETGVFQYPEHFVSREVLIPYGLPPTAKKVLFAIVTNPDPDPTHNHPGGQTCVDCGLPSTCGLTSGTYGNPSNSSIISLEDGDLMVEPVLLEEVMEGDIVVFHYYPFGLSESAPTCNEATLCPMISYEKVGRIENASTSVPTASPTSAPTASPIAAPSTDSPPTIPPTTGGEVIEGTNAPTAQPTQEPTQAPTMRPTEKVYVAPQIAGKREESIEGLSSDDFPPDLSWYFDFQHNLFVIVYICLTLRILAQVIVAEHLSNCFQMNRHFITLFVFLGCALRSYYIYAVDLTENAHGVPKEMRRIFEYGLRGINDVFWFVSFAYLGFFWYEVQTGMKRGVTKVTRTKGMMYRCIFGFIVVRFLRVGCEMTDLKAGVLAGKVGVAAYCIGLFIFTEIWGSKLVKRLESMNKKTTINAVSMVSHGSSVAAKKKDSAMMRFRRFLIWEAIISLVCFVEHVGSVYLKETGVIDLKKNPEVVLGLKIVQRGTEFLMMLLLAYLVCLKTASKNFELNYRFPAFTIPLLCKGSGWCASQPHETDASGFKHMESTMHRGGGGEDSRNVGNKRREKKKEEKVSKLLTVEKMNRHKKEKRTFEKAGGGKRPSKKKEEETVRRVGEVQGTGAIDVEMGTREGSESYFAGVNPMLNAGRGGGGGLGLRGREGEGGGRGRGARRENRLSVHNITQLQGTAL</sequence>
<keyword evidence="2" id="KW-1133">Transmembrane helix</keyword>
<dbReference type="OrthoDB" id="205771at2759"/>
<keyword evidence="4" id="KW-1185">Reference proteome</keyword>
<evidence type="ECO:0000256" key="2">
    <source>
        <dbReference type="SAM" id="Phobius"/>
    </source>
</evidence>
<feature type="region of interest" description="Disordered" evidence="1">
    <location>
        <begin position="599"/>
        <end position="628"/>
    </location>
</feature>
<feature type="compositionally biased region" description="Basic and acidic residues" evidence="1">
    <location>
        <begin position="599"/>
        <end position="613"/>
    </location>
</feature>
<feature type="transmembrane region" description="Helical" evidence="2">
    <location>
        <begin position="432"/>
        <end position="453"/>
    </location>
</feature>
<feature type="transmembrane region" description="Helical" evidence="2">
    <location>
        <begin position="496"/>
        <end position="517"/>
    </location>
</feature>
<feature type="compositionally biased region" description="Basic and acidic residues" evidence="1">
    <location>
        <begin position="711"/>
        <end position="730"/>
    </location>
</feature>
<feature type="region of interest" description="Disordered" evidence="1">
    <location>
        <begin position="195"/>
        <end position="254"/>
    </location>
</feature>
<protein>
    <submittedName>
        <fullName evidence="3">Uncharacterized protein</fullName>
    </submittedName>
</protein>
<accession>A0A9W7GGN4</accession>
<keyword evidence="2" id="KW-0472">Membrane</keyword>
<name>A0A9W7GGN4_9STRA</name>
<evidence type="ECO:0000313" key="4">
    <source>
        <dbReference type="Proteomes" id="UP001165065"/>
    </source>
</evidence>
<feature type="transmembrane region" description="Helical" evidence="2">
    <location>
        <begin position="324"/>
        <end position="343"/>
    </location>
</feature>
<feature type="transmembrane region" description="Helical" evidence="2">
    <location>
        <begin position="537"/>
        <end position="556"/>
    </location>
</feature>
<feature type="region of interest" description="Disordered" evidence="1">
    <location>
        <begin position="703"/>
        <end position="743"/>
    </location>
</feature>
<organism evidence="3 4">
    <name type="scientific">Triparma columacea</name>
    <dbReference type="NCBI Taxonomy" id="722753"/>
    <lineage>
        <taxon>Eukaryota</taxon>
        <taxon>Sar</taxon>
        <taxon>Stramenopiles</taxon>
        <taxon>Ochrophyta</taxon>
        <taxon>Bolidophyceae</taxon>
        <taxon>Parmales</taxon>
        <taxon>Triparmaceae</taxon>
        <taxon>Triparma</taxon>
    </lineage>
</organism>
<feature type="compositionally biased region" description="Low complexity" evidence="1">
    <location>
        <begin position="195"/>
        <end position="219"/>
    </location>
</feature>
<feature type="region of interest" description="Disordered" evidence="1">
    <location>
        <begin position="640"/>
        <end position="662"/>
    </location>
</feature>
<dbReference type="EMBL" id="BRYA01000219">
    <property type="protein sequence ID" value="GMI44539.1"/>
    <property type="molecule type" value="Genomic_DNA"/>
</dbReference>
<gene>
    <name evidence="3" type="ORF">TrCOL_g10402</name>
</gene>
<evidence type="ECO:0000313" key="3">
    <source>
        <dbReference type="EMBL" id="GMI44539.1"/>
    </source>
</evidence>
<keyword evidence="2" id="KW-0812">Transmembrane</keyword>
<dbReference type="AlphaFoldDB" id="A0A9W7GGN4"/>
<reference evidence="4" key="1">
    <citation type="journal article" date="2023" name="Commun. Biol.">
        <title>Genome analysis of Parmales, the sister group of diatoms, reveals the evolutionary specialization of diatoms from phago-mixotrophs to photoautotrophs.</title>
        <authorList>
            <person name="Ban H."/>
            <person name="Sato S."/>
            <person name="Yoshikawa S."/>
            <person name="Yamada K."/>
            <person name="Nakamura Y."/>
            <person name="Ichinomiya M."/>
            <person name="Sato N."/>
            <person name="Blanc-Mathieu R."/>
            <person name="Endo H."/>
            <person name="Kuwata A."/>
            <person name="Ogata H."/>
        </authorList>
    </citation>
    <scope>NUCLEOTIDE SEQUENCE [LARGE SCALE GENOMIC DNA]</scope>
</reference>
<evidence type="ECO:0000256" key="1">
    <source>
        <dbReference type="SAM" id="MobiDB-lite"/>
    </source>
</evidence>
<feature type="transmembrane region" description="Helical" evidence="2">
    <location>
        <begin position="293"/>
        <end position="312"/>
    </location>
</feature>